<keyword evidence="2 11" id="KW-0240">DNA-directed RNA polymerase</keyword>
<dbReference type="eggNOG" id="arCOG04110">
    <property type="taxonomic scope" value="Archaea"/>
</dbReference>
<name>G7VET7_9CREN</name>
<dbReference type="HOGENOM" id="CLU_056123_0_0_2"/>
<evidence type="ECO:0000313" key="14">
    <source>
        <dbReference type="EMBL" id="AET32903.1"/>
    </source>
</evidence>
<dbReference type="InterPro" id="IPR002755">
    <property type="entry name" value="DNA_primase_S"/>
</dbReference>
<dbReference type="Proteomes" id="UP000005867">
    <property type="component" value="Chromosome"/>
</dbReference>
<keyword evidence="7 11" id="KW-0479">Metal-binding</keyword>
<dbReference type="HAMAP" id="MF_00700">
    <property type="entry name" value="DNA_primase_sml_arc"/>
    <property type="match status" value="1"/>
</dbReference>
<keyword evidence="6 11" id="KW-0235">DNA replication</keyword>
<evidence type="ECO:0000256" key="7">
    <source>
        <dbReference type="ARBA" id="ARBA00022723"/>
    </source>
</evidence>
<evidence type="ECO:0000256" key="2">
    <source>
        <dbReference type="ARBA" id="ARBA00022478"/>
    </source>
</evidence>
<evidence type="ECO:0000256" key="1">
    <source>
        <dbReference type="ARBA" id="ARBA00009762"/>
    </source>
</evidence>
<evidence type="ECO:0000256" key="13">
    <source>
        <dbReference type="RuleBase" id="RU004224"/>
    </source>
</evidence>
<dbReference type="RefSeq" id="WP_014288729.1">
    <property type="nucleotide sequence ID" value="NC_016645.1"/>
</dbReference>
<organism evidence="14 15">
    <name type="scientific">Pyrobaculum ferrireducens</name>
    <dbReference type="NCBI Taxonomy" id="1104324"/>
    <lineage>
        <taxon>Archaea</taxon>
        <taxon>Thermoproteota</taxon>
        <taxon>Thermoprotei</taxon>
        <taxon>Thermoproteales</taxon>
        <taxon>Thermoproteaceae</taxon>
        <taxon>Pyrobaculum</taxon>
    </lineage>
</organism>
<feature type="active site" evidence="11">
    <location>
        <position position="215"/>
    </location>
</feature>
<gene>
    <name evidence="11" type="primary">priS</name>
    <name evidence="14" type="ORF">P186_1480</name>
</gene>
<dbReference type="GO" id="GO:0000428">
    <property type="term" value="C:DNA-directed RNA polymerase complex"/>
    <property type="evidence" value="ECO:0007669"/>
    <property type="project" value="UniProtKB-KW"/>
</dbReference>
<dbReference type="InterPro" id="IPR014052">
    <property type="entry name" value="DNA_primase_ssu_euk/arc"/>
</dbReference>
<dbReference type="EC" id="2.7.7.-" evidence="11"/>
<comment type="function">
    <text evidence="11">Catalytic subunit of DNA primase, an RNA polymerase that catalyzes the synthesis of short RNA molecules used as primers for DNA polymerase during DNA replication. The small subunit contains the primase catalytic core and has DNA synthesis activity on its own. Binding to the large subunit stabilizes and modulates the activity, increasing the rate of DNA synthesis while decreasing the length of the DNA fragments, and conferring RNA synthesis capability. The DNA polymerase activity may enable DNA primase to also catalyze primer extension after primer synthesis. May also play a role in DNA repair.</text>
</comment>
<reference evidence="14 15" key="1">
    <citation type="journal article" date="2012" name="J. Bacteriol.">
        <title>Complete genome sequence of strain 1860, a crenarchaeon of the genus pyrobaculum able to grow with various electron acceptors.</title>
        <authorList>
            <person name="Mardanov A.V."/>
            <person name="Gumerov V.M."/>
            <person name="Slobodkina G.B."/>
            <person name="Beletsky A.V."/>
            <person name="Bonch-Osmolovskaya E.A."/>
            <person name="Ravin N.V."/>
            <person name="Skryabin K.G."/>
        </authorList>
    </citation>
    <scope>NUCLEOTIDE SEQUENCE [LARGE SCALE GENOMIC DNA]</scope>
    <source>
        <strain evidence="14 15">1860</strain>
    </source>
</reference>
<dbReference type="GO" id="GO:1990077">
    <property type="term" value="C:primosome complex"/>
    <property type="evidence" value="ECO:0007669"/>
    <property type="project" value="UniProtKB-KW"/>
</dbReference>
<accession>G7VET7</accession>
<comment type="cofactor">
    <cofactor evidence="11">
        <name>Mg(2+)</name>
        <dbReference type="ChEBI" id="CHEBI:18420"/>
    </cofactor>
    <cofactor evidence="11">
        <name>Mn(2+)</name>
        <dbReference type="ChEBI" id="CHEBI:29035"/>
    </cofactor>
</comment>
<dbReference type="STRING" id="1104324.P186_1480"/>
<keyword evidence="4 11" id="KW-0808">Transferase</keyword>
<comment type="subunit">
    <text evidence="11">Heterodimer of a small subunit (PriS) and a large subunit (PriL).</text>
</comment>
<evidence type="ECO:0000256" key="8">
    <source>
        <dbReference type="ARBA" id="ARBA00022842"/>
    </source>
</evidence>
<keyword evidence="9 11" id="KW-0804">Transcription</keyword>
<keyword evidence="8 11" id="KW-0460">Magnesium</keyword>
<feature type="active site" evidence="11">
    <location>
        <position position="88"/>
    </location>
</feature>
<dbReference type="SUPFAM" id="SSF56747">
    <property type="entry name" value="Prim-pol domain"/>
    <property type="match status" value="1"/>
</dbReference>
<dbReference type="InterPro" id="IPR023639">
    <property type="entry name" value="DNA_primase_ssu_PriS"/>
</dbReference>
<comment type="function">
    <text evidence="13">RNA polymerase that catalyzes the synthesis of short RNA molecules used as primers for DNA polymerase during DNA replication.</text>
</comment>
<evidence type="ECO:0000256" key="12">
    <source>
        <dbReference type="RuleBase" id="RU003514"/>
    </source>
</evidence>
<dbReference type="OrthoDB" id="31125at2157"/>
<keyword evidence="3 11" id="KW-0639">Primosome</keyword>
<comment type="similarity">
    <text evidence="1 11 12">Belongs to the eukaryotic-type primase small subunit family.</text>
</comment>
<dbReference type="NCBIfam" id="TIGR00335">
    <property type="entry name" value="primase_sml"/>
    <property type="match status" value="1"/>
</dbReference>
<dbReference type="AlphaFoldDB" id="G7VET7"/>
<sequence length="312" mass="35630">MIIEVFFRNFYRNYARFEIDAVERREFAFQPFGGGMVRHKSFKSLEDLRRFVVEKTPRHIYHSVAYYERPGEEDMEGKGWLGADLVFDIDGDHLDTEACRGATLVTLQCLEDAREEANKLVDVLREELDLKPARIVFSGNRGFHIHVSGEEVLGLGARERRELVNFLKAGGFDPSRFEARLGRRRIVLYEEVPVGSLLRIRQGVEDPRALRVEIDEVVTQDVHRLIRAPGSINGKTGLAAIPLALRDLERGAEDIVERAVAFRKGHLRFRFEKDFRGAVLFEKVEAGAGDFKVLPAYVAIYLELQGFGKIHD</sequence>
<dbReference type="PANTHER" id="PTHR10536">
    <property type="entry name" value="DNA PRIMASE SMALL SUBUNIT"/>
    <property type="match status" value="1"/>
</dbReference>
<protein>
    <recommendedName>
        <fullName evidence="11">DNA primase small subunit PriS</fullName>
        <ecNumber evidence="11">2.7.7.-</ecNumber>
    </recommendedName>
</protein>
<keyword evidence="10 11" id="KW-0464">Manganese</keyword>
<feature type="active site" evidence="11">
    <location>
        <position position="90"/>
    </location>
</feature>
<proteinExistence type="inferred from homology"/>
<keyword evidence="5 11" id="KW-0548">Nucleotidyltransferase</keyword>
<evidence type="ECO:0000256" key="6">
    <source>
        <dbReference type="ARBA" id="ARBA00022705"/>
    </source>
</evidence>
<evidence type="ECO:0000256" key="4">
    <source>
        <dbReference type="ARBA" id="ARBA00022679"/>
    </source>
</evidence>
<dbReference type="GeneID" id="11595739"/>
<dbReference type="GO" id="GO:0046872">
    <property type="term" value="F:metal ion binding"/>
    <property type="evidence" value="ECO:0007669"/>
    <property type="project" value="UniProtKB-KW"/>
</dbReference>
<dbReference type="GO" id="GO:0006269">
    <property type="term" value="P:DNA replication, synthesis of primer"/>
    <property type="evidence" value="ECO:0007669"/>
    <property type="project" value="UniProtKB-UniRule"/>
</dbReference>
<dbReference type="KEGG" id="pyr:P186_1480"/>
<dbReference type="CDD" id="cd04860">
    <property type="entry name" value="AE_Prim_S"/>
    <property type="match status" value="1"/>
</dbReference>
<dbReference type="EMBL" id="CP003098">
    <property type="protein sequence ID" value="AET32903.1"/>
    <property type="molecule type" value="Genomic_DNA"/>
</dbReference>
<evidence type="ECO:0000256" key="9">
    <source>
        <dbReference type="ARBA" id="ARBA00023163"/>
    </source>
</evidence>
<evidence type="ECO:0000256" key="3">
    <source>
        <dbReference type="ARBA" id="ARBA00022515"/>
    </source>
</evidence>
<dbReference type="Gene3D" id="3.90.920.10">
    <property type="entry name" value="DNA primase, PRIM domain"/>
    <property type="match status" value="1"/>
</dbReference>
<evidence type="ECO:0000256" key="10">
    <source>
        <dbReference type="ARBA" id="ARBA00023211"/>
    </source>
</evidence>
<dbReference type="GO" id="GO:0003899">
    <property type="term" value="F:DNA-directed RNA polymerase activity"/>
    <property type="evidence" value="ECO:0007669"/>
    <property type="project" value="UniProtKB-UniRule"/>
</dbReference>
<keyword evidence="15" id="KW-1185">Reference proteome</keyword>
<evidence type="ECO:0000256" key="11">
    <source>
        <dbReference type="HAMAP-Rule" id="MF_00700"/>
    </source>
</evidence>
<dbReference type="Pfam" id="PF01896">
    <property type="entry name" value="DNA_primase_S"/>
    <property type="match status" value="1"/>
</dbReference>
<evidence type="ECO:0000313" key="15">
    <source>
        <dbReference type="Proteomes" id="UP000005867"/>
    </source>
</evidence>
<evidence type="ECO:0000256" key="5">
    <source>
        <dbReference type="ARBA" id="ARBA00022695"/>
    </source>
</evidence>